<dbReference type="InterPro" id="IPR001320">
    <property type="entry name" value="Iontro_rcpt_C"/>
</dbReference>
<dbReference type="Pfam" id="PF00060">
    <property type="entry name" value="Lig_chan"/>
    <property type="match status" value="1"/>
</dbReference>
<evidence type="ECO:0000256" key="10">
    <source>
        <dbReference type="ARBA" id="ARBA00023303"/>
    </source>
</evidence>
<evidence type="ECO:0000256" key="4">
    <source>
        <dbReference type="ARBA" id="ARBA00022989"/>
    </source>
</evidence>
<name>A0A6J8EXL3_MYTCO</name>
<feature type="domain" description="Ionotropic glutamate receptor L-glutamate and glycine-binding" evidence="13">
    <location>
        <begin position="289"/>
        <end position="348"/>
    </location>
</feature>
<evidence type="ECO:0000259" key="12">
    <source>
        <dbReference type="SMART" id="SM00079"/>
    </source>
</evidence>
<dbReference type="AlphaFoldDB" id="A0A6J8EXL3"/>
<feature type="transmembrane region" description="Helical" evidence="11">
    <location>
        <begin position="683"/>
        <end position="703"/>
    </location>
</feature>
<dbReference type="OrthoDB" id="5984008at2759"/>
<evidence type="ECO:0000256" key="7">
    <source>
        <dbReference type="ARBA" id="ARBA00023170"/>
    </source>
</evidence>
<feature type="transmembrane region" description="Helical" evidence="11">
    <location>
        <begin position="391"/>
        <end position="420"/>
    </location>
</feature>
<evidence type="ECO:0000256" key="2">
    <source>
        <dbReference type="ARBA" id="ARBA00022448"/>
    </source>
</evidence>
<evidence type="ECO:0000256" key="5">
    <source>
        <dbReference type="ARBA" id="ARBA00023065"/>
    </source>
</evidence>
<dbReference type="GO" id="GO:0016020">
    <property type="term" value="C:membrane"/>
    <property type="evidence" value="ECO:0007669"/>
    <property type="project" value="UniProtKB-SubCell"/>
</dbReference>
<keyword evidence="5" id="KW-0406">Ion transport</keyword>
<evidence type="ECO:0000256" key="6">
    <source>
        <dbReference type="ARBA" id="ARBA00023136"/>
    </source>
</evidence>
<keyword evidence="4 11" id="KW-1133">Transmembrane helix</keyword>
<keyword evidence="15" id="KW-1185">Reference proteome</keyword>
<feature type="transmembrane region" description="Helical" evidence="11">
    <location>
        <begin position="468"/>
        <end position="492"/>
    </location>
</feature>
<evidence type="ECO:0000256" key="8">
    <source>
        <dbReference type="ARBA" id="ARBA00023180"/>
    </source>
</evidence>
<accession>A0A6J8EXL3</accession>
<gene>
    <name evidence="14" type="ORF">MCOR_56149</name>
</gene>
<evidence type="ECO:0000259" key="13">
    <source>
        <dbReference type="SMART" id="SM00918"/>
    </source>
</evidence>
<evidence type="ECO:0000256" key="1">
    <source>
        <dbReference type="ARBA" id="ARBA00004141"/>
    </source>
</evidence>
<comment type="subcellular location">
    <subcellularLocation>
        <location evidence="1">Membrane</location>
        <topology evidence="1">Multi-pass membrane protein</topology>
    </subcellularLocation>
</comment>
<dbReference type="InterPro" id="IPR019594">
    <property type="entry name" value="Glu/Gly-bd"/>
</dbReference>
<dbReference type="SMART" id="SM00079">
    <property type="entry name" value="PBPe"/>
    <property type="match status" value="1"/>
</dbReference>
<dbReference type="InterPro" id="IPR015683">
    <property type="entry name" value="Ionotropic_Glu_rcpt"/>
</dbReference>
<keyword evidence="10" id="KW-0407">Ion channel</keyword>
<proteinExistence type="predicted"/>
<evidence type="ECO:0000256" key="11">
    <source>
        <dbReference type="SAM" id="Phobius"/>
    </source>
</evidence>
<keyword evidence="2" id="KW-0813">Transport</keyword>
<evidence type="ECO:0000313" key="15">
    <source>
        <dbReference type="Proteomes" id="UP000507470"/>
    </source>
</evidence>
<dbReference type="Proteomes" id="UP000507470">
    <property type="component" value="Unassembled WGS sequence"/>
</dbReference>
<keyword evidence="7" id="KW-0675">Receptor</keyword>
<keyword evidence="6 11" id="KW-0472">Membrane</keyword>
<sequence>MRTRKYVLVCVTVFSILKENRLCDIPDNNHIQSCNRTLEDRGILIDTSTDMPIPPYNDTESHLAYVASFDNHAEIQHPSSYVFIDSLGNHYTSLFNHVFELWDMDLDNLAIISDESGTVIGNSILHRLKDGTAVISLDREIKPYLLPLARHFIVIGNRTLITTVLHMGSTMSLLSSSNTWFILPTDGSKQYSMSEDGLILVLSDNYYSSLNRTVTCLNEAFLTFDCNDTELFLEKVTKDLSTTEITFTVECFRNNSRGMSGTFKNVNDKSLQRPQREPTLRVSLIIVPPYVFKEEKENHVLYSGYLIDILNDISTYCNFTYTMTECSGGVHGIQDSSKWTGCVGDLVNHKVDIALAPLAVTSERDSVVDFVSPYLGTTGLQVLRVRHTPAAFIFLDVFSLSVWLSCLVVLLLTSILLFIFQKYTANEHIHTDSYSSNKTCFGDAVWFVVSSLCFEGCDNSWLNGYSRILVAGLWFFSSIFMACFTANMAAFLTNLRLEDDSSTVLNELKSDATNFTVEAGSWEMEYIKKLAEYEQYFSNIWKNFVTKNIYNVTNYTVWSFPLNMMFTDLQGNINRNPLPSSLDSALTFLNKGYEVIVDSSVASFLTNKNCSLEKVSNPIAIHPVGLAISKGSKYRQIISERLLYLQQTQTFDVLKRKWWQEDSSCTSLEENKGLSMKELQSSFYVLILGVVTAFTVLIMEVLCRRIKRQKYNFSVNKKEDNGNSQTERVSDTSCENRGVDIITEAYNLEEKVDYSNNGIDIGNRNGNSEIEITAYAL</sequence>
<dbReference type="SUPFAM" id="SSF53850">
    <property type="entry name" value="Periplasmic binding protein-like II"/>
    <property type="match status" value="1"/>
</dbReference>
<protein>
    <submittedName>
        <fullName evidence="14">GRIN</fullName>
    </submittedName>
</protein>
<evidence type="ECO:0000256" key="3">
    <source>
        <dbReference type="ARBA" id="ARBA00022692"/>
    </source>
</evidence>
<keyword evidence="9" id="KW-1071">Ligand-gated ion channel</keyword>
<dbReference type="PANTHER" id="PTHR18966">
    <property type="entry name" value="IONOTROPIC GLUTAMATE RECEPTOR"/>
    <property type="match status" value="1"/>
</dbReference>
<reference evidence="14 15" key="1">
    <citation type="submission" date="2020-06" db="EMBL/GenBank/DDBJ databases">
        <authorList>
            <person name="Li R."/>
            <person name="Bekaert M."/>
        </authorList>
    </citation>
    <scope>NUCLEOTIDE SEQUENCE [LARGE SCALE GENOMIC DNA]</scope>
    <source>
        <strain evidence="15">wild</strain>
    </source>
</reference>
<organism evidence="14 15">
    <name type="scientific">Mytilus coruscus</name>
    <name type="common">Sea mussel</name>
    <dbReference type="NCBI Taxonomy" id="42192"/>
    <lineage>
        <taxon>Eukaryota</taxon>
        <taxon>Metazoa</taxon>
        <taxon>Spiralia</taxon>
        <taxon>Lophotrochozoa</taxon>
        <taxon>Mollusca</taxon>
        <taxon>Bivalvia</taxon>
        <taxon>Autobranchia</taxon>
        <taxon>Pteriomorphia</taxon>
        <taxon>Mytilida</taxon>
        <taxon>Mytiloidea</taxon>
        <taxon>Mytilidae</taxon>
        <taxon>Mytilinae</taxon>
        <taxon>Mytilus</taxon>
    </lineage>
</organism>
<evidence type="ECO:0000313" key="14">
    <source>
        <dbReference type="EMBL" id="CAC5424225.1"/>
    </source>
</evidence>
<keyword evidence="8" id="KW-0325">Glycoprotein</keyword>
<keyword evidence="3 11" id="KW-0812">Transmembrane</keyword>
<dbReference type="Pfam" id="PF10613">
    <property type="entry name" value="Lig_chan-Glu_bd"/>
    <property type="match status" value="1"/>
</dbReference>
<dbReference type="EMBL" id="CACVKT020009964">
    <property type="protein sequence ID" value="CAC5424225.1"/>
    <property type="molecule type" value="Genomic_DNA"/>
</dbReference>
<dbReference type="SMART" id="SM00918">
    <property type="entry name" value="Lig_chan-Glu_bd"/>
    <property type="match status" value="1"/>
</dbReference>
<dbReference type="Gene3D" id="3.40.190.10">
    <property type="entry name" value="Periplasmic binding protein-like II"/>
    <property type="match status" value="3"/>
</dbReference>
<evidence type="ECO:0000256" key="9">
    <source>
        <dbReference type="ARBA" id="ARBA00023286"/>
    </source>
</evidence>
<feature type="domain" description="Ionotropic glutamate receptor C-terminal" evidence="12">
    <location>
        <begin position="279"/>
        <end position="661"/>
    </location>
</feature>
<dbReference type="Gene3D" id="1.10.287.70">
    <property type="match status" value="1"/>
</dbReference>
<dbReference type="GO" id="GO:0015276">
    <property type="term" value="F:ligand-gated monoatomic ion channel activity"/>
    <property type="evidence" value="ECO:0007669"/>
    <property type="project" value="InterPro"/>
</dbReference>